<gene>
    <name evidence="2" type="ORF">DUNSADRAFT_14792</name>
</gene>
<protein>
    <submittedName>
        <fullName evidence="2">Uncharacterized protein</fullName>
    </submittedName>
</protein>
<feature type="compositionally biased region" description="Pro residues" evidence="1">
    <location>
        <begin position="199"/>
        <end position="361"/>
    </location>
</feature>
<feature type="region of interest" description="Disordered" evidence="1">
    <location>
        <begin position="199"/>
        <end position="364"/>
    </location>
</feature>
<accession>A0ABQ7G6Q3</accession>
<dbReference type="EMBL" id="MU070060">
    <property type="protein sequence ID" value="KAF5830286.1"/>
    <property type="molecule type" value="Genomic_DNA"/>
</dbReference>
<reference evidence="2" key="1">
    <citation type="submission" date="2017-08" db="EMBL/GenBank/DDBJ databases">
        <authorList>
            <person name="Polle J.E."/>
            <person name="Barry K."/>
            <person name="Cushman J."/>
            <person name="Schmutz J."/>
            <person name="Tran D."/>
            <person name="Hathwaick L.T."/>
            <person name="Yim W.C."/>
            <person name="Jenkins J."/>
            <person name="Mckie-Krisberg Z.M."/>
            <person name="Prochnik S."/>
            <person name="Lindquist E."/>
            <person name="Dockter R.B."/>
            <person name="Adam C."/>
            <person name="Molina H."/>
            <person name="Bunkerborg J."/>
            <person name="Jin E."/>
            <person name="Buchheim M."/>
            <person name="Magnuson J."/>
        </authorList>
    </citation>
    <scope>NUCLEOTIDE SEQUENCE</scope>
    <source>
        <strain evidence="2">CCAP 19/18</strain>
    </source>
</reference>
<feature type="compositionally biased region" description="Pro residues" evidence="1">
    <location>
        <begin position="25"/>
        <end position="61"/>
    </location>
</feature>
<sequence>MRQPRPVPLLWTVLQHERKGIDHPCPQPPPQPSPSPPFPQPPHSPLPPSPPPPSPQPPPPHSFDASPRILSDIEADLGDEGIVLRRLKSVSRADFAAAFIDDLRQEVESGCAAAGTECPNVEVALVDIVDAGGRRRHLFQSPGATSTSKVKVTSIISNAPLTQTLEVLSGLEGETIGGATVTSFEATVIAPALLPPPLLHPPSPPPPSPLPPIPSTSSPPPPSPKPHTPPPPSPAPPSPASPLPPPPGPAPPSPPLPSPEPAPPLPPSPPPPSPVPSPPPSPQPPSPPSPPLSPPPPSPPPPSPQPPPPPSPSPPLPPSPQPPPPPSPSPTPPPSPSANPPPFLATDPRSPPAPPPSPPVPYTSAPVILINQQPGLDEAEQVPIIRPDPLDPSRGDLSGFQITIAVSLGIYEDLGATLVDDPQEDLLVTSHLFLADEDNFRTVTRFNVSIPRERPTLPERPWLVRYSVREEDAWSWRDLATPLIREIVVVCPQASGFGLVALCLI</sequence>
<dbReference type="Proteomes" id="UP000815325">
    <property type="component" value="Unassembled WGS sequence"/>
</dbReference>
<evidence type="ECO:0000256" key="1">
    <source>
        <dbReference type="SAM" id="MobiDB-lite"/>
    </source>
</evidence>
<proteinExistence type="predicted"/>
<comment type="caution">
    <text evidence="2">The sequence shown here is derived from an EMBL/GenBank/DDBJ whole genome shotgun (WGS) entry which is preliminary data.</text>
</comment>
<feature type="region of interest" description="Disordered" evidence="1">
    <location>
        <begin position="1"/>
        <end position="67"/>
    </location>
</feature>
<keyword evidence="3" id="KW-1185">Reference proteome</keyword>
<name>A0ABQ7G6Q3_DUNSA</name>
<organism evidence="2 3">
    <name type="scientific">Dunaliella salina</name>
    <name type="common">Green alga</name>
    <name type="synonym">Protococcus salinus</name>
    <dbReference type="NCBI Taxonomy" id="3046"/>
    <lineage>
        <taxon>Eukaryota</taxon>
        <taxon>Viridiplantae</taxon>
        <taxon>Chlorophyta</taxon>
        <taxon>core chlorophytes</taxon>
        <taxon>Chlorophyceae</taxon>
        <taxon>CS clade</taxon>
        <taxon>Chlamydomonadales</taxon>
        <taxon>Dunaliellaceae</taxon>
        <taxon>Dunaliella</taxon>
    </lineage>
</organism>
<dbReference type="PRINTS" id="PR01217">
    <property type="entry name" value="PRICHEXTENSN"/>
</dbReference>
<evidence type="ECO:0000313" key="3">
    <source>
        <dbReference type="Proteomes" id="UP000815325"/>
    </source>
</evidence>
<evidence type="ECO:0000313" key="2">
    <source>
        <dbReference type="EMBL" id="KAF5830286.1"/>
    </source>
</evidence>